<evidence type="ECO:0008006" key="14">
    <source>
        <dbReference type="Google" id="ProtNLM"/>
    </source>
</evidence>
<evidence type="ECO:0000313" key="13">
    <source>
        <dbReference type="Proteomes" id="UP001180020"/>
    </source>
</evidence>
<comment type="similarity">
    <text evidence="2">Belongs to the tyrosyl-DNA phosphodiesterase family.</text>
</comment>
<organism evidence="12 13">
    <name type="scientific">Acorus calamus</name>
    <name type="common">Sweet flag</name>
    <dbReference type="NCBI Taxonomy" id="4465"/>
    <lineage>
        <taxon>Eukaryota</taxon>
        <taxon>Viridiplantae</taxon>
        <taxon>Streptophyta</taxon>
        <taxon>Embryophyta</taxon>
        <taxon>Tracheophyta</taxon>
        <taxon>Spermatophyta</taxon>
        <taxon>Magnoliopsida</taxon>
        <taxon>Liliopsida</taxon>
        <taxon>Acoraceae</taxon>
        <taxon>Acorus</taxon>
    </lineage>
</organism>
<keyword evidence="3" id="KW-0540">Nuclease</keyword>
<keyword evidence="5" id="KW-0378">Hydrolase</keyword>
<evidence type="ECO:0000256" key="2">
    <source>
        <dbReference type="ARBA" id="ARBA00010205"/>
    </source>
</evidence>
<dbReference type="Proteomes" id="UP001180020">
    <property type="component" value="Unassembled WGS sequence"/>
</dbReference>
<feature type="binding site" evidence="10">
    <location>
        <position position="106"/>
    </location>
    <ligand>
        <name>substrate</name>
    </ligand>
</feature>
<dbReference type="GO" id="GO:0004527">
    <property type="term" value="F:exonuclease activity"/>
    <property type="evidence" value="ECO:0007669"/>
    <property type="project" value="UniProtKB-KW"/>
</dbReference>
<evidence type="ECO:0000256" key="9">
    <source>
        <dbReference type="PIRSR" id="PIRSR610347-1"/>
    </source>
</evidence>
<dbReference type="GO" id="GO:0017005">
    <property type="term" value="F:3'-tyrosyl-DNA phosphodiesterase activity"/>
    <property type="evidence" value="ECO:0007669"/>
    <property type="project" value="TreeGrafter"/>
</dbReference>
<reference evidence="12" key="2">
    <citation type="submission" date="2023-06" db="EMBL/GenBank/DDBJ databases">
        <authorList>
            <person name="Ma L."/>
            <person name="Liu K.-W."/>
            <person name="Li Z."/>
            <person name="Hsiao Y.-Y."/>
            <person name="Qi Y."/>
            <person name="Fu T."/>
            <person name="Tang G."/>
            <person name="Zhang D."/>
            <person name="Sun W.-H."/>
            <person name="Liu D.-K."/>
            <person name="Li Y."/>
            <person name="Chen G.-Z."/>
            <person name="Liu X.-D."/>
            <person name="Liao X.-Y."/>
            <person name="Jiang Y.-T."/>
            <person name="Yu X."/>
            <person name="Hao Y."/>
            <person name="Huang J."/>
            <person name="Zhao X.-W."/>
            <person name="Ke S."/>
            <person name="Chen Y.-Y."/>
            <person name="Wu W.-L."/>
            <person name="Hsu J.-L."/>
            <person name="Lin Y.-F."/>
            <person name="Huang M.-D."/>
            <person name="Li C.-Y."/>
            <person name="Huang L."/>
            <person name="Wang Z.-W."/>
            <person name="Zhao X."/>
            <person name="Zhong W.-Y."/>
            <person name="Peng D.-H."/>
            <person name="Ahmad S."/>
            <person name="Lan S."/>
            <person name="Zhang J.-S."/>
            <person name="Tsai W.-C."/>
            <person name="Van De Peer Y."/>
            <person name="Liu Z.-J."/>
        </authorList>
    </citation>
    <scope>NUCLEOTIDE SEQUENCE</scope>
    <source>
        <strain evidence="12">CP</strain>
        <tissue evidence="12">Leaves</tissue>
    </source>
</reference>
<evidence type="ECO:0000313" key="12">
    <source>
        <dbReference type="EMBL" id="KAK1309189.1"/>
    </source>
</evidence>
<keyword evidence="13" id="KW-1185">Reference proteome</keyword>
<feature type="site" description="Interaction with DNA" evidence="11">
    <location>
        <position position="127"/>
    </location>
</feature>
<evidence type="ECO:0000256" key="6">
    <source>
        <dbReference type="ARBA" id="ARBA00022839"/>
    </source>
</evidence>
<dbReference type="PANTHER" id="PTHR12415:SF0">
    <property type="entry name" value="TYROSYL-DNA PHOSPHODIESTERASE 1"/>
    <property type="match status" value="1"/>
</dbReference>
<evidence type="ECO:0000256" key="1">
    <source>
        <dbReference type="ARBA" id="ARBA00004123"/>
    </source>
</evidence>
<gene>
    <name evidence="12" type="ORF">QJS10_CPA09g01256</name>
</gene>
<dbReference type="PANTHER" id="PTHR12415">
    <property type="entry name" value="TYROSYL-DNA PHOSPHODIESTERASE 1"/>
    <property type="match status" value="1"/>
</dbReference>
<dbReference type="FunFam" id="3.30.870.10:FF:000031">
    <property type="entry name" value="Tyrosyl-DNA phosphodiesterase 1"/>
    <property type="match status" value="1"/>
</dbReference>
<dbReference type="SUPFAM" id="SSF56024">
    <property type="entry name" value="Phospholipase D/nuclease"/>
    <property type="match status" value="1"/>
</dbReference>
<dbReference type="AlphaFoldDB" id="A0AAV9E8H5"/>
<keyword evidence="7" id="KW-0234">DNA repair</keyword>
<evidence type="ECO:0000256" key="11">
    <source>
        <dbReference type="PIRSR" id="PIRSR610347-3"/>
    </source>
</evidence>
<feature type="active site" description="Proton donor/acceptor" evidence="9">
    <location>
        <position position="104"/>
    </location>
</feature>
<name>A0AAV9E8H5_ACOCL</name>
<keyword evidence="8" id="KW-0539">Nucleus</keyword>
<dbReference type="Gene3D" id="3.30.870.10">
    <property type="entry name" value="Endonuclease Chain A"/>
    <property type="match status" value="1"/>
</dbReference>
<dbReference type="GO" id="GO:0003697">
    <property type="term" value="F:single-stranded DNA binding"/>
    <property type="evidence" value="ECO:0007669"/>
    <property type="project" value="TreeGrafter"/>
</dbReference>
<evidence type="ECO:0000256" key="8">
    <source>
        <dbReference type="ARBA" id="ARBA00023242"/>
    </source>
</evidence>
<evidence type="ECO:0000256" key="10">
    <source>
        <dbReference type="PIRSR" id="PIRSR610347-2"/>
    </source>
</evidence>
<dbReference type="GO" id="GO:0006281">
    <property type="term" value="P:DNA repair"/>
    <property type="evidence" value="ECO:0007669"/>
    <property type="project" value="UniProtKB-KW"/>
</dbReference>
<dbReference type="EMBL" id="JAUJYO010000009">
    <property type="protein sequence ID" value="KAK1309189.1"/>
    <property type="molecule type" value="Genomic_DNA"/>
</dbReference>
<evidence type="ECO:0000256" key="4">
    <source>
        <dbReference type="ARBA" id="ARBA00022763"/>
    </source>
</evidence>
<dbReference type="InterPro" id="IPR010347">
    <property type="entry name" value="Tdp1"/>
</dbReference>
<evidence type="ECO:0000256" key="3">
    <source>
        <dbReference type="ARBA" id="ARBA00022722"/>
    </source>
</evidence>
<dbReference type="GO" id="GO:0005634">
    <property type="term" value="C:nucleus"/>
    <property type="evidence" value="ECO:0007669"/>
    <property type="project" value="UniProtKB-SubCell"/>
</dbReference>
<proteinExistence type="inferred from homology"/>
<accession>A0AAV9E8H5</accession>
<keyword evidence="6" id="KW-0269">Exonuclease</keyword>
<dbReference type="GO" id="GO:0003690">
    <property type="term" value="F:double-stranded DNA binding"/>
    <property type="evidence" value="ECO:0007669"/>
    <property type="project" value="TreeGrafter"/>
</dbReference>
<comment type="caution">
    <text evidence="12">The sequence shown here is derived from an EMBL/GenBank/DDBJ whole genome shotgun (WGS) entry which is preliminary data.</text>
</comment>
<keyword evidence="4" id="KW-0227">DNA damage</keyword>
<protein>
    <recommendedName>
        <fullName evidence="14">Tyrosyl-DNA phosphodiesterase 1</fullName>
    </recommendedName>
</protein>
<evidence type="ECO:0000256" key="7">
    <source>
        <dbReference type="ARBA" id="ARBA00023204"/>
    </source>
</evidence>
<sequence length="256" mass="29012">MKLRTVLEQNIFDKQFCGSPLVYQWMAELALSMSSGSSDKKEPLGLGKPLIIWPTVEDVRCSLEGYAAGNAVPSPQKNVEKDFLKKYWATWKASHTGRCRAMPHIKTFARYNGQNLAWFLLTSANLSKAAWGALQKNNSQLMIHSYELGVLFMPSVIRDHGHEFSCTNGGGKAQGEHGSSKNLEGRQTKLVTLNWDEHKNVNPSVEVLTLPVPYELPPQPYSPEDVPWSWDRRYSKKDVYGQTWPRHVQLYTSQDT</sequence>
<comment type="subcellular location">
    <subcellularLocation>
        <location evidence="1">Nucleus</location>
    </subcellularLocation>
</comment>
<dbReference type="Pfam" id="PF06087">
    <property type="entry name" value="Tyr-DNA_phospho"/>
    <property type="match status" value="1"/>
</dbReference>
<evidence type="ECO:0000256" key="5">
    <source>
        <dbReference type="ARBA" id="ARBA00022801"/>
    </source>
</evidence>
<reference evidence="12" key="1">
    <citation type="journal article" date="2023" name="Nat. Commun.">
        <title>Diploid and tetraploid genomes of Acorus and the evolution of monocots.</title>
        <authorList>
            <person name="Ma L."/>
            <person name="Liu K.W."/>
            <person name="Li Z."/>
            <person name="Hsiao Y.Y."/>
            <person name="Qi Y."/>
            <person name="Fu T."/>
            <person name="Tang G.D."/>
            <person name="Zhang D."/>
            <person name="Sun W.H."/>
            <person name="Liu D.K."/>
            <person name="Li Y."/>
            <person name="Chen G.Z."/>
            <person name="Liu X.D."/>
            <person name="Liao X.Y."/>
            <person name="Jiang Y.T."/>
            <person name="Yu X."/>
            <person name="Hao Y."/>
            <person name="Huang J."/>
            <person name="Zhao X.W."/>
            <person name="Ke S."/>
            <person name="Chen Y.Y."/>
            <person name="Wu W.L."/>
            <person name="Hsu J.L."/>
            <person name="Lin Y.F."/>
            <person name="Huang M.D."/>
            <person name="Li C.Y."/>
            <person name="Huang L."/>
            <person name="Wang Z.W."/>
            <person name="Zhao X."/>
            <person name="Zhong W.Y."/>
            <person name="Peng D.H."/>
            <person name="Ahmad S."/>
            <person name="Lan S."/>
            <person name="Zhang J.S."/>
            <person name="Tsai W.C."/>
            <person name="Van de Peer Y."/>
            <person name="Liu Z.J."/>
        </authorList>
    </citation>
    <scope>NUCLEOTIDE SEQUENCE</scope>
    <source>
        <strain evidence="12">CP</strain>
    </source>
</reference>